<dbReference type="Proteomes" id="UP000821865">
    <property type="component" value="Chromosome 4"/>
</dbReference>
<organism evidence="1 2">
    <name type="scientific">Dermacentor silvarum</name>
    <name type="common">Tick</name>
    <dbReference type="NCBI Taxonomy" id="543639"/>
    <lineage>
        <taxon>Eukaryota</taxon>
        <taxon>Metazoa</taxon>
        <taxon>Ecdysozoa</taxon>
        <taxon>Arthropoda</taxon>
        <taxon>Chelicerata</taxon>
        <taxon>Arachnida</taxon>
        <taxon>Acari</taxon>
        <taxon>Parasitiformes</taxon>
        <taxon>Ixodida</taxon>
        <taxon>Ixodoidea</taxon>
        <taxon>Ixodidae</taxon>
        <taxon>Rhipicephalinae</taxon>
        <taxon>Dermacentor</taxon>
    </lineage>
</organism>
<protein>
    <submittedName>
        <fullName evidence="1">Uncharacterized protein</fullName>
    </submittedName>
</protein>
<gene>
    <name evidence="1" type="ORF">HPB49_023194</name>
</gene>
<proteinExistence type="predicted"/>
<sequence length="568" mass="63320">MDVAQHGGARAAQLKRKLLKAGRMPRLHKEEAKVIVRPRGSFNISRMGAPVIANALVRAAGIAESESEGDTICPNWQQHIVVVSTPKREHATLKTQKVGQGGGLEWHRGTTRQPWVLRPSGPGHSGGPAGRAHWSRGQATIPRALQIPGQIPLQTAAERALPIQGELDFRTQRQRAEPGAAPGGPPPRRRSDNWHNMGRPHQATGPNKVVTLACIELLMMAVELSRTGRQGTNATQYLRTHERKPSVTLLQETLTEHIKIQSYRTHSLLYPPRPAHLPELNAVEERLTSPRMPFMSIRRLTRATGQYGIRGQVVKVPIEVPEVVLQLPRRVPEDAAIDVNIKRRRLSPATYRRVLPGEIDLHDRKEVSKAQHAMEKTVVYDDEGMHLEDASSVGHKLADGSYTVDVAPGENVRPLSLYVHTHGEELSYPTIWATPFVVSSSEIRRTDRRGVTPEHVLYMAVKVMWFNVHDTTMTFRTNSFTDSITREQLEKGGQQFLDDLGKPHAFLTLSASEDFTPSTSMLPLNCVIDMTSHRATRHKHMARETLDVLSEPCLSIQVTPSPDNLFIV</sequence>
<evidence type="ECO:0000313" key="1">
    <source>
        <dbReference type="EMBL" id="KAH7954950.1"/>
    </source>
</evidence>
<comment type="caution">
    <text evidence="1">The sequence shown here is derived from an EMBL/GenBank/DDBJ whole genome shotgun (WGS) entry which is preliminary data.</text>
</comment>
<evidence type="ECO:0000313" key="2">
    <source>
        <dbReference type="Proteomes" id="UP000821865"/>
    </source>
</evidence>
<reference evidence="1" key="1">
    <citation type="submission" date="2020-05" db="EMBL/GenBank/DDBJ databases">
        <title>Large-scale comparative analyses of tick genomes elucidate their genetic diversity and vector capacities.</title>
        <authorList>
            <person name="Jia N."/>
            <person name="Wang J."/>
            <person name="Shi W."/>
            <person name="Du L."/>
            <person name="Sun Y."/>
            <person name="Zhan W."/>
            <person name="Jiang J."/>
            <person name="Wang Q."/>
            <person name="Zhang B."/>
            <person name="Ji P."/>
            <person name="Sakyi L.B."/>
            <person name="Cui X."/>
            <person name="Yuan T."/>
            <person name="Jiang B."/>
            <person name="Yang W."/>
            <person name="Lam T.T.-Y."/>
            <person name="Chang Q."/>
            <person name="Ding S."/>
            <person name="Wang X."/>
            <person name="Zhu J."/>
            <person name="Ruan X."/>
            <person name="Zhao L."/>
            <person name="Wei J."/>
            <person name="Que T."/>
            <person name="Du C."/>
            <person name="Cheng J."/>
            <person name="Dai P."/>
            <person name="Han X."/>
            <person name="Huang E."/>
            <person name="Gao Y."/>
            <person name="Liu J."/>
            <person name="Shao H."/>
            <person name="Ye R."/>
            <person name="Li L."/>
            <person name="Wei W."/>
            <person name="Wang X."/>
            <person name="Wang C."/>
            <person name="Yang T."/>
            <person name="Huo Q."/>
            <person name="Li W."/>
            <person name="Guo W."/>
            <person name="Chen H."/>
            <person name="Zhou L."/>
            <person name="Ni X."/>
            <person name="Tian J."/>
            <person name="Zhou Y."/>
            <person name="Sheng Y."/>
            <person name="Liu T."/>
            <person name="Pan Y."/>
            <person name="Xia L."/>
            <person name="Li J."/>
            <person name="Zhao F."/>
            <person name="Cao W."/>
        </authorList>
    </citation>
    <scope>NUCLEOTIDE SEQUENCE</scope>
    <source>
        <strain evidence="1">Dsil-2018</strain>
    </source>
</reference>
<accession>A0ACB8D067</accession>
<name>A0ACB8D067_DERSI</name>
<dbReference type="EMBL" id="CM023473">
    <property type="protein sequence ID" value="KAH7954950.1"/>
    <property type="molecule type" value="Genomic_DNA"/>
</dbReference>
<keyword evidence="2" id="KW-1185">Reference proteome</keyword>